<dbReference type="PANTHER" id="PTHR42928:SF5">
    <property type="entry name" value="BLR1237 PROTEIN"/>
    <property type="match status" value="1"/>
</dbReference>
<evidence type="ECO:0008006" key="5">
    <source>
        <dbReference type="Google" id="ProtNLM"/>
    </source>
</evidence>
<accession>A0A4Q1HDC6</accession>
<dbReference type="PANTHER" id="PTHR42928">
    <property type="entry name" value="TRICARBOXYLATE-BINDING PROTEIN"/>
    <property type="match status" value="1"/>
</dbReference>
<dbReference type="AlphaFoldDB" id="A0A4Q1HDC6"/>
<dbReference type="Gene3D" id="3.40.190.10">
    <property type="entry name" value="Periplasmic binding protein-like II"/>
    <property type="match status" value="1"/>
</dbReference>
<proteinExistence type="inferred from homology"/>
<evidence type="ECO:0000313" key="3">
    <source>
        <dbReference type="EMBL" id="RXN83901.1"/>
    </source>
</evidence>
<dbReference type="EMBL" id="PYAL01000009">
    <property type="protein sequence ID" value="RXN83901.1"/>
    <property type="molecule type" value="Genomic_DNA"/>
</dbReference>
<evidence type="ECO:0000256" key="1">
    <source>
        <dbReference type="ARBA" id="ARBA00006987"/>
    </source>
</evidence>
<feature type="signal peptide" evidence="2">
    <location>
        <begin position="1"/>
        <end position="26"/>
    </location>
</feature>
<reference evidence="3 4" key="1">
    <citation type="journal article" date="2017" name="Int. J. Syst. Evol. Microbiol.">
        <title>Achromobacter aloeverae sp. nov., isolated from the root of Aloe vera (L.) Burm.f.</title>
        <authorList>
            <person name="Kuncharoen N."/>
            <person name="Muramatsu Y."/>
            <person name="Shibata C."/>
            <person name="Kamakura Y."/>
            <person name="Nakagawa Y."/>
            <person name="Tanasupawat S."/>
        </authorList>
    </citation>
    <scope>NUCLEOTIDE SEQUENCE [LARGE SCALE GENOMIC DNA]</scope>
    <source>
        <strain evidence="3 4">AVA-1</strain>
    </source>
</reference>
<dbReference type="Gene3D" id="3.40.190.150">
    <property type="entry name" value="Bordetella uptake gene, domain 1"/>
    <property type="match status" value="1"/>
</dbReference>
<comment type="similarity">
    <text evidence="1">Belongs to the UPF0065 (bug) family.</text>
</comment>
<sequence length="325" mass="34224">MTHRFMPVLRAALLAATTAIGLPAHADTYPTKPVRVIVPFPPGAGVDIVTRLVAAKLTTELGQTFIVENRSGAGGNVGAGEAARTAPDGYTLLAAPSSIAISQSLYRNLPFKVEKDFRSVALMATVPFILVVNPKVPAKTVSELVALAKGKPDTLTYASTGNGSSPQLTAEMFASDTGIQLRHVPYRGSAPAMTDLMSGLVDMMFANALSVLPQVRTGQLRALATTSAQPDPNTPELPTMRQAGVADFESNTWFVLMVPNGTPGPIIDKLNQAVARIMQLPDVRKTLQVQGATAGHGTPAEVDAYVKREIDKSAAIVAAAHIHID</sequence>
<feature type="chain" id="PRO_5020434029" description="LacI family transcriptional regulator" evidence="2">
    <location>
        <begin position="27"/>
        <end position="325"/>
    </location>
</feature>
<dbReference type="PIRSF" id="PIRSF017082">
    <property type="entry name" value="YflP"/>
    <property type="match status" value="1"/>
</dbReference>
<dbReference type="Pfam" id="PF03401">
    <property type="entry name" value="TctC"/>
    <property type="match status" value="1"/>
</dbReference>
<dbReference type="RefSeq" id="WP_129154013.1">
    <property type="nucleotide sequence ID" value="NZ_JBHSDO010000015.1"/>
</dbReference>
<keyword evidence="2" id="KW-0732">Signal</keyword>
<comment type="caution">
    <text evidence="3">The sequence shown here is derived from an EMBL/GenBank/DDBJ whole genome shotgun (WGS) entry which is preliminary data.</text>
</comment>
<dbReference type="InterPro" id="IPR042100">
    <property type="entry name" value="Bug_dom1"/>
</dbReference>
<keyword evidence="4" id="KW-1185">Reference proteome</keyword>
<dbReference type="SUPFAM" id="SSF53850">
    <property type="entry name" value="Periplasmic binding protein-like II"/>
    <property type="match status" value="1"/>
</dbReference>
<organism evidence="3 4">
    <name type="scientific">Achromobacter aloeverae</name>
    <dbReference type="NCBI Taxonomy" id="1750518"/>
    <lineage>
        <taxon>Bacteria</taxon>
        <taxon>Pseudomonadati</taxon>
        <taxon>Pseudomonadota</taxon>
        <taxon>Betaproteobacteria</taxon>
        <taxon>Burkholderiales</taxon>
        <taxon>Alcaligenaceae</taxon>
        <taxon>Achromobacter</taxon>
    </lineage>
</organism>
<protein>
    <recommendedName>
        <fullName evidence="5">LacI family transcriptional regulator</fullName>
    </recommendedName>
</protein>
<evidence type="ECO:0000313" key="4">
    <source>
        <dbReference type="Proteomes" id="UP000290849"/>
    </source>
</evidence>
<dbReference type="InterPro" id="IPR005064">
    <property type="entry name" value="BUG"/>
</dbReference>
<evidence type="ECO:0000256" key="2">
    <source>
        <dbReference type="SAM" id="SignalP"/>
    </source>
</evidence>
<dbReference type="Proteomes" id="UP000290849">
    <property type="component" value="Unassembled WGS sequence"/>
</dbReference>
<name>A0A4Q1HDC6_9BURK</name>
<dbReference type="OrthoDB" id="8650393at2"/>
<dbReference type="CDD" id="cd13578">
    <property type="entry name" value="PBP2_Bug27"/>
    <property type="match status" value="1"/>
</dbReference>
<gene>
    <name evidence="3" type="ORF">C7R54_26980</name>
</gene>